<keyword evidence="2" id="KW-1185">Reference proteome</keyword>
<organism evidence="1 2">
    <name type="scientific">Plakobranchus ocellatus</name>
    <dbReference type="NCBI Taxonomy" id="259542"/>
    <lineage>
        <taxon>Eukaryota</taxon>
        <taxon>Metazoa</taxon>
        <taxon>Spiralia</taxon>
        <taxon>Lophotrochozoa</taxon>
        <taxon>Mollusca</taxon>
        <taxon>Gastropoda</taxon>
        <taxon>Heterobranchia</taxon>
        <taxon>Euthyneura</taxon>
        <taxon>Panpulmonata</taxon>
        <taxon>Sacoglossa</taxon>
        <taxon>Placobranchoidea</taxon>
        <taxon>Plakobranchidae</taxon>
        <taxon>Plakobranchus</taxon>
    </lineage>
</organism>
<evidence type="ECO:0000313" key="2">
    <source>
        <dbReference type="Proteomes" id="UP000735302"/>
    </source>
</evidence>
<dbReference type="AlphaFoldDB" id="A0AAV4DM29"/>
<dbReference type="Proteomes" id="UP000735302">
    <property type="component" value="Unassembled WGS sequence"/>
</dbReference>
<protein>
    <submittedName>
        <fullName evidence="1">Uncharacterized protein</fullName>
    </submittedName>
</protein>
<dbReference type="EMBL" id="BLXT01008059">
    <property type="protein sequence ID" value="GFO45358.1"/>
    <property type="molecule type" value="Genomic_DNA"/>
</dbReference>
<evidence type="ECO:0000313" key="1">
    <source>
        <dbReference type="EMBL" id="GFO45358.1"/>
    </source>
</evidence>
<proteinExistence type="predicted"/>
<reference evidence="1 2" key="1">
    <citation type="journal article" date="2021" name="Elife">
        <title>Chloroplast acquisition without the gene transfer in kleptoplastic sea slugs, Plakobranchus ocellatus.</title>
        <authorList>
            <person name="Maeda T."/>
            <person name="Takahashi S."/>
            <person name="Yoshida T."/>
            <person name="Shimamura S."/>
            <person name="Takaki Y."/>
            <person name="Nagai Y."/>
            <person name="Toyoda A."/>
            <person name="Suzuki Y."/>
            <person name="Arimoto A."/>
            <person name="Ishii H."/>
            <person name="Satoh N."/>
            <person name="Nishiyama T."/>
            <person name="Hasebe M."/>
            <person name="Maruyama T."/>
            <person name="Minagawa J."/>
            <person name="Obokata J."/>
            <person name="Shigenobu S."/>
        </authorList>
    </citation>
    <scope>NUCLEOTIDE SEQUENCE [LARGE SCALE GENOMIC DNA]</scope>
</reference>
<accession>A0AAV4DM29</accession>
<gene>
    <name evidence="1" type="ORF">PoB_007186300</name>
</gene>
<comment type="caution">
    <text evidence="1">The sequence shown here is derived from an EMBL/GenBank/DDBJ whole genome shotgun (WGS) entry which is preliminary data.</text>
</comment>
<name>A0AAV4DM29_9GAST</name>
<sequence length="140" mass="15743">MTDIRCLVPQCNISWPSTTAPEVLLKLFDMHERTPHPSTTPTTVSMTTRVFSDRSLEAIPNPRLRNLKEKTSKYRFHITHIPGIRHVAADTISRNPVGAANHLSLPDDANLVSIDNKLPTIPHSFLKAIRVQPDTYTVLQ</sequence>